<organism evidence="2 3">
    <name type="scientific">Pocillopora meandrina</name>
    <dbReference type="NCBI Taxonomy" id="46732"/>
    <lineage>
        <taxon>Eukaryota</taxon>
        <taxon>Metazoa</taxon>
        <taxon>Cnidaria</taxon>
        <taxon>Anthozoa</taxon>
        <taxon>Hexacorallia</taxon>
        <taxon>Scleractinia</taxon>
        <taxon>Astrocoeniina</taxon>
        <taxon>Pocilloporidae</taxon>
        <taxon>Pocillopora</taxon>
    </lineage>
</organism>
<dbReference type="Gene3D" id="3.30.950.30">
    <property type="entry name" value="Schlafen, AAA domain"/>
    <property type="match status" value="1"/>
</dbReference>
<evidence type="ECO:0000259" key="1">
    <source>
        <dbReference type="Pfam" id="PF04326"/>
    </source>
</evidence>
<gene>
    <name evidence="2" type="ORF">PMEA_00029519</name>
</gene>
<dbReference type="PANTHER" id="PTHR30595:SF6">
    <property type="entry name" value="SCHLAFEN ALBA-2 DOMAIN-CONTAINING PROTEIN"/>
    <property type="match status" value="1"/>
</dbReference>
<sequence length="723" mass="83669">MARSTSNLLINVNDLLRLQGVEKQRVEFKEAWHGKREGGTYWQVVHTISAYANDFFNDNGGYIIIGVDEKDKKESWEDSDDRQTNYPPLGVPAKELDQIQKEINGACRAQIKPEYRPIISPEVIECTGGITKHVLVIWAMASDNKPHTCRESEKGRDLYYVRQGTETKKATPEQIEELLRQGNKIPFDDRRAIDYGCGKRLSEDDIDFSLVQKFLKEIQSKLQEHADEKKPAYFYDKLKLLRYVGDKRIGDQLYKVWVPRNVALLLFNPSPHEFFRGAKTEIAIYTHDNETEEKCITGPIDQQIREVLSFILKTTKEEACHEFVAYPERALREAVVNAFHHRGYEDYNCDPIKIHIKPDYIDVISYPGPSPSLTKEHFKEGGEVPCVPSRNRRIAEFLKEKKLAEARFTGVKTIFKSMKQNRNPKPAFDFTSEQFRVRLPGHPKYIAYSVIRKVDNLCAKGDKQDAVNILKDFLDENLSTCPDMIIRKLLELFDNDQTHPDVQPYQKFISEKLQRTSPLITELCKWCVSEEMPDISIGVEIVNKLVKEGATSDDLDSVIRKAADLCQRRSNNREQVLEAAQNAHKLFEAMGADITQTNAFAAFQFACCKFTLYVKKCRSERQRKDLICYLKEAEDYVHKAKQLTSDEYKHHLANQYRQLGYIHSQLFLIQKSTVERIKTFYDKARHYNSEIKINNIFIPAELRSFYMPLGSPTREINSFDAIE</sequence>
<dbReference type="Gene3D" id="3.30.565.60">
    <property type="match status" value="1"/>
</dbReference>
<dbReference type="InterPro" id="IPR038475">
    <property type="entry name" value="RecG_C_sf"/>
</dbReference>
<evidence type="ECO:0000313" key="3">
    <source>
        <dbReference type="Proteomes" id="UP001159428"/>
    </source>
</evidence>
<dbReference type="InterPro" id="IPR007421">
    <property type="entry name" value="Schlafen_AlbA_2_dom"/>
</dbReference>
<dbReference type="EMBL" id="CALNXJ010000061">
    <property type="protein sequence ID" value="CAH3156503.1"/>
    <property type="molecule type" value="Genomic_DNA"/>
</dbReference>
<dbReference type="Pfam" id="PF13749">
    <property type="entry name" value="HATPase_c_4"/>
    <property type="match status" value="1"/>
</dbReference>
<dbReference type="AlphaFoldDB" id="A0AAU9XRN2"/>
<dbReference type="Proteomes" id="UP001159428">
    <property type="component" value="Unassembled WGS sequence"/>
</dbReference>
<comment type="caution">
    <text evidence="2">The sequence shown here is derived from an EMBL/GenBank/DDBJ whole genome shotgun (WGS) entry which is preliminary data.</text>
</comment>
<dbReference type="InterPro" id="IPR038461">
    <property type="entry name" value="Schlafen_AlbA_2_dom_sf"/>
</dbReference>
<proteinExistence type="predicted"/>
<accession>A0AAU9XRN2</accession>
<feature type="domain" description="Schlafen AlbA-2" evidence="1">
    <location>
        <begin position="22"/>
        <end position="170"/>
    </location>
</feature>
<reference evidence="2 3" key="1">
    <citation type="submission" date="2022-05" db="EMBL/GenBank/DDBJ databases">
        <authorList>
            <consortium name="Genoscope - CEA"/>
            <person name="William W."/>
        </authorList>
    </citation>
    <scope>NUCLEOTIDE SEQUENCE [LARGE SCALE GENOMIC DNA]</scope>
</reference>
<evidence type="ECO:0000313" key="2">
    <source>
        <dbReference type="EMBL" id="CAH3156503.1"/>
    </source>
</evidence>
<name>A0AAU9XRN2_9CNID</name>
<dbReference type="Pfam" id="PF04326">
    <property type="entry name" value="SLFN_AlbA_2"/>
    <property type="match status" value="1"/>
</dbReference>
<keyword evidence="3" id="KW-1185">Reference proteome</keyword>
<protein>
    <recommendedName>
        <fullName evidence="1">Schlafen AlbA-2 domain-containing protein</fullName>
    </recommendedName>
</protein>
<dbReference type="PANTHER" id="PTHR30595">
    <property type="entry name" value="GLPR-RELATED TRANSCRIPTIONAL REPRESSOR"/>
    <property type="match status" value="1"/>
</dbReference>